<feature type="transmembrane region" description="Helical" evidence="10">
    <location>
        <begin position="178"/>
        <end position="198"/>
    </location>
</feature>
<feature type="transmembrane region" description="Helical" evidence="10">
    <location>
        <begin position="204"/>
        <end position="225"/>
    </location>
</feature>
<proteinExistence type="inferred from homology"/>
<feature type="transmembrane region" description="Helical" evidence="10">
    <location>
        <begin position="20"/>
        <end position="41"/>
    </location>
</feature>
<dbReference type="PANTHER" id="PTHR43823">
    <property type="entry name" value="SPORULATION PROTEIN YKVU"/>
    <property type="match status" value="1"/>
</dbReference>
<feature type="transmembrane region" description="Helical" evidence="10">
    <location>
        <begin position="326"/>
        <end position="348"/>
    </location>
</feature>
<feature type="transmembrane region" description="Helical" evidence="10">
    <location>
        <begin position="397"/>
        <end position="417"/>
    </location>
</feature>
<feature type="transmembrane region" description="Helical" evidence="10">
    <location>
        <begin position="281"/>
        <end position="305"/>
    </location>
</feature>
<comment type="similarity">
    <text evidence="2">Belongs to the multi antimicrobial extrusion (MATE) (TC 2.A.66.1) family. MepA subfamily.</text>
</comment>
<keyword evidence="6 10" id="KW-0812">Transmembrane</keyword>
<dbReference type="GO" id="GO:0005886">
    <property type="term" value="C:plasma membrane"/>
    <property type="evidence" value="ECO:0007669"/>
    <property type="project" value="UniProtKB-SubCell"/>
</dbReference>
<feature type="transmembrane region" description="Helical" evidence="10">
    <location>
        <begin position="146"/>
        <end position="166"/>
    </location>
</feature>
<dbReference type="Pfam" id="PF01554">
    <property type="entry name" value="MatE"/>
    <property type="match status" value="2"/>
</dbReference>
<evidence type="ECO:0000313" key="12">
    <source>
        <dbReference type="Proteomes" id="UP000623269"/>
    </source>
</evidence>
<dbReference type="Proteomes" id="UP000623269">
    <property type="component" value="Unassembled WGS sequence"/>
</dbReference>
<evidence type="ECO:0000256" key="1">
    <source>
        <dbReference type="ARBA" id="ARBA00004651"/>
    </source>
</evidence>
<evidence type="ECO:0000256" key="7">
    <source>
        <dbReference type="ARBA" id="ARBA00022989"/>
    </source>
</evidence>
<keyword evidence="12" id="KW-1185">Reference proteome</keyword>
<keyword evidence="4" id="KW-0813">Transport</keyword>
<evidence type="ECO:0000256" key="3">
    <source>
        <dbReference type="ARBA" id="ARBA00022106"/>
    </source>
</evidence>
<evidence type="ECO:0000256" key="4">
    <source>
        <dbReference type="ARBA" id="ARBA00022448"/>
    </source>
</evidence>
<dbReference type="CDD" id="cd13143">
    <property type="entry name" value="MATE_MepA_like"/>
    <property type="match status" value="1"/>
</dbReference>
<dbReference type="InterPro" id="IPR048279">
    <property type="entry name" value="MdtK-like"/>
</dbReference>
<feature type="transmembrane region" description="Helical" evidence="10">
    <location>
        <begin position="245"/>
        <end position="269"/>
    </location>
</feature>
<evidence type="ECO:0000313" key="11">
    <source>
        <dbReference type="EMBL" id="MBH1941615.1"/>
    </source>
</evidence>
<dbReference type="GO" id="GO:0046677">
    <property type="term" value="P:response to antibiotic"/>
    <property type="evidence" value="ECO:0007669"/>
    <property type="project" value="UniProtKB-KW"/>
</dbReference>
<gene>
    <name evidence="11" type="ORF">I5677_12000</name>
</gene>
<dbReference type="RefSeq" id="WP_197661864.1">
    <property type="nucleotide sequence ID" value="NZ_JAEAGR010000013.1"/>
</dbReference>
<sequence>MTQKQISRGGTQDRLGTKNIGRLLAEFSIPATIAMLVNAIYNMVDRMFIGNAEGLESIGLTALTVSFPIMMIMMGLALMFGAGGAALFSIRLGEKDREGAEKVLGNAIMMIFITAFVFMVLALWNLDSLLWLFGAREESMPYAKEYMSIILYAAVLQGPAMGCNHFMRADGSPKTAMVSMFIGAGFNIIFDYIFIFIFHMGMTGAALATVGGQGLSAIWGISYFLSRRSNMKLRLKNMRLKAELVVKIILAGLPSFVNQISASVLSLVLNNSLRIYGGDVAIGGIGAITSLQQLLVLPTIGISHGAQPIIGYNRGAGKYRRIKETLAKAILSATVVALLGFTATRLWPEALIGFFGKEEKFREFGTKAIGVWMLMLPTIGTQIIGALYFQAVGRPKISLVLTLSRQILVLLPMILILSRVFGLMGILAAAPISDAISFLLTGSFLLVELKRLTRMEREKQFH</sequence>
<dbReference type="InterPro" id="IPR002528">
    <property type="entry name" value="MATE_fam"/>
</dbReference>
<keyword evidence="8 10" id="KW-0472">Membrane</keyword>
<evidence type="ECO:0000256" key="6">
    <source>
        <dbReference type="ARBA" id="ARBA00022692"/>
    </source>
</evidence>
<dbReference type="GO" id="GO:0015297">
    <property type="term" value="F:antiporter activity"/>
    <property type="evidence" value="ECO:0007669"/>
    <property type="project" value="InterPro"/>
</dbReference>
<keyword evidence="5" id="KW-1003">Cell membrane</keyword>
<reference evidence="11" key="1">
    <citation type="submission" date="2020-12" db="EMBL/GenBank/DDBJ databases">
        <title>M. sibirica DSM 26468T genome.</title>
        <authorList>
            <person name="Thieme N."/>
            <person name="Rettenmaier R."/>
            <person name="Zverlov V."/>
            <person name="Liebl W."/>
        </authorList>
    </citation>
    <scope>NUCLEOTIDE SEQUENCE</scope>
    <source>
        <strain evidence="11">DSM 26468</strain>
    </source>
</reference>
<evidence type="ECO:0000256" key="9">
    <source>
        <dbReference type="ARBA" id="ARBA00023251"/>
    </source>
</evidence>
<keyword evidence="7 10" id="KW-1133">Transmembrane helix</keyword>
<accession>A0A8J7HAS7</accession>
<dbReference type="PIRSF" id="PIRSF006603">
    <property type="entry name" value="DinF"/>
    <property type="match status" value="1"/>
</dbReference>
<dbReference type="EMBL" id="JAEAGR010000013">
    <property type="protein sequence ID" value="MBH1941615.1"/>
    <property type="molecule type" value="Genomic_DNA"/>
</dbReference>
<comment type="caution">
    <text evidence="11">The sequence shown here is derived from an EMBL/GenBank/DDBJ whole genome shotgun (WGS) entry which is preliminary data.</text>
</comment>
<comment type="subcellular location">
    <subcellularLocation>
        <location evidence="1">Cell membrane</location>
        <topology evidence="1">Multi-pass membrane protein</topology>
    </subcellularLocation>
</comment>
<dbReference type="NCBIfam" id="TIGR00797">
    <property type="entry name" value="matE"/>
    <property type="match status" value="1"/>
</dbReference>
<evidence type="ECO:0000256" key="2">
    <source>
        <dbReference type="ARBA" id="ARBA00008417"/>
    </source>
</evidence>
<organism evidence="11 12">
    <name type="scientific">Mobilitalea sibirica</name>
    <dbReference type="NCBI Taxonomy" id="1462919"/>
    <lineage>
        <taxon>Bacteria</taxon>
        <taxon>Bacillati</taxon>
        <taxon>Bacillota</taxon>
        <taxon>Clostridia</taxon>
        <taxon>Lachnospirales</taxon>
        <taxon>Lachnospiraceae</taxon>
        <taxon>Mobilitalea</taxon>
    </lineage>
</organism>
<evidence type="ECO:0000256" key="8">
    <source>
        <dbReference type="ARBA" id="ARBA00023136"/>
    </source>
</evidence>
<dbReference type="AlphaFoldDB" id="A0A8J7HAS7"/>
<feature type="transmembrane region" description="Helical" evidence="10">
    <location>
        <begin position="423"/>
        <end position="447"/>
    </location>
</feature>
<evidence type="ECO:0000256" key="10">
    <source>
        <dbReference type="SAM" id="Phobius"/>
    </source>
</evidence>
<feature type="transmembrane region" description="Helical" evidence="10">
    <location>
        <begin position="61"/>
        <end position="82"/>
    </location>
</feature>
<feature type="transmembrane region" description="Helical" evidence="10">
    <location>
        <begin position="368"/>
        <end position="390"/>
    </location>
</feature>
<evidence type="ECO:0000256" key="5">
    <source>
        <dbReference type="ARBA" id="ARBA00022475"/>
    </source>
</evidence>
<keyword evidence="9" id="KW-0046">Antibiotic resistance</keyword>
<dbReference type="GO" id="GO:0042910">
    <property type="term" value="F:xenobiotic transmembrane transporter activity"/>
    <property type="evidence" value="ECO:0007669"/>
    <property type="project" value="InterPro"/>
</dbReference>
<name>A0A8J7HAS7_9FIRM</name>
<feature type="transmembrane region" description="Helical" evidence="10">
    <location>
        <begin position="103"/>
        <end position="126"/>
    </location>
</feature>
<dbReference type="InterPro" id="IPR045070">
    <property type="entry name" value="MATE_MepA-like"/>
</dbReference>
<dbReference type="PANTHER" id="PTHR43823:SF3">
    <property type="entry name" value="MULTIDRUG EXPORT PROTEIN MEPA"/>
    <property type="match status" value="1"/>
</dbReference>
<dbReference type="InterPro" id="IPR051327">
    <property type="entry name" value="MATE_MepA_subfamily"/>
</dbReference>
<protein>
    <recommendedName>
        <fullName evidence="3">Multidrug export protein MepA</fullName>
    </recommendedName>
</protein>